<dbReference type="PROSITE" id="PS01228">
    <property type="entry name" value="COF_1"/>
    <property type="match status" value="1"/>
</dbReference>
<dbReference type="HOGENOM" id="CLU_045011_13_1_11"/>
<organism evidence="1 2">
    <name type="scientific">Brachybacterium phenoliresistens</name>
    <dbReference type="NCBI Taxonomy" id="396014"/>
    <lineage>
        <taxon>Bacteria</taxon>
        <taxon>Bacillati</taxon>
        <taxon>Actinomycetota</taxon>
        <taxon>Actinomycetes</taxon>
        <taxon>Micrococcales</taxon>
        <taxon>Dermabacteraceae</taxon>
        <taxon>Brachybacterium</taxon>
    </lineage>
</organism>
<dbReference type="GO" id="GO:0050308">
    <property type="term" value="F:sugar-phosphatase activity"/>
    <property type="evidence" value="ECO:0007669"/>
    <property type="project" value="TreeGrafter"/>
</dbReference>
<dbReference type="Proteomes" id="UP000023067">
    <property type="component" value="Unassembled WGS sequence"/>
</dbReference>
<dbReference type="STRING" id="396014.BF93_17660"/>
<name>Z9JTB7_9MICO</name>
<dbReference type="PANTHER" id="PTHR43481">
    <property type="entry name" value="FRUCTOSE-1-PHOSPHATE PHOSPHATASE"/>
    <property type="match status" value="1"/>
</dbReference>
<protein>
    <submittedName>
        <fullName evidence="1">Haloacid dehalogenase</fullName>
    </submittedName>
</protein>
<dbReference type="SFLD" id="SFLDG01129">
    <property type="entry name" value="C1.5:_HAD__Beta-PGM__Phosphata"/>
    <property type="match status" value="1"/>
</dbReference>
<dbReference type="SUPFAM" id="SSF56784">
    <property type="entry name" value="HAD-like"/>
    <property type="match status" value="1"/>
</dbReference>
<comment type="caution">
    <text evidence="1">The sequence shown here is derived from an EMBL/GenBank/DDBJ whole genome shotgun (WGS) entry which is preliminary data.</text>
</comment>
<accession>Z9JTB7</accession>
<reference evidence="1 2" key="1">
    <citation type="submission" date="2014-02" db="EMBL/GenBank/DDBJ databases">
        <title>Genome sequence of Brachybacterium phenoliresistens strain W13A50.</title>
        <authorList>
            <person name="Wang X."/>
        </authorList>
    </citation>
    <scope>NUCLEOTIDE SEQUENCE [LARGE SCALE GENOMIC DNA]</scope>
    <source>
        <strain evidence="1 2">W13A50</strain>
    </source>
</reference>
<dbReference type="RefSeq" id="WP_038372281.1">
    <property type="nucleotide sequence ID" value="NZ_BAAAOW010000002.1"/>
</dbReference>
<dbReference type="InterPro" id="IPR023214">
    <property type="entry name" value="HAD_sf"/>
</dbReference>
<proteinExistence type="predicted"/>
<dbReference type="PRINTS" id="PR00413">
    <property type="entry name" value="HADHALOGNASE"/>
</dbReference>
<dbReference type="PANTHER" id="PTHR43481:SF4">
    <property type="entry name" value="GLYCEROL-1-PHOSPHATE PHOSPHOHYDROLASE 1-RELATED"/>
    <property type="match status" value="1"/>
</dbReference>
<gene>
    <name evidence="1" type="ORF">BF93_17660</name>
</gene>
<dbReference type="PATRIC" id="fig|396014.3.peg.1874"/>
<dbReference type="Gene3D" id="1.10.150.240">
    <property type="entry name" value="Putative phosphatase, domain 2"/>
    <property type="match status" value="1"/>
</dbReference>
<dbReference type="eggNOG" id="COG0637">
    <property type="taxonomic scope" value="Bacteria"/>
</dbReference>
<keyword evidence="2" id="KW-1185">Reference proteome</keyword>
<evidence type="ECO:0000313" key="1">
    <source>
        <dbReference type="EMBL" id="EWS81016.1"/>
    </source>
</evidence>
<dbReference type="EMBL" id="JDYK01000009">
    <property type="protein sequence ID" value="EWS81016.1"/>
    <property type="molecule type" value="Genomic_DNA"/>
</dbReference>
<dbReference type="OrthoDB" id="9812856at2"/>
<dbReference type="SFLD" id="SFLDS00003">
    <property type="entry name" value="Haloacid_Dehalogenase"/>
    <property type="match status" value="1"/>
</dbReference>
<dbReference type="AlphaFoldDB" id="Z9JTB7"/>
<dbReference type="InterPro" id="IPR006439">
    <property type="entry name" value="HAD-SF_hydro_IA"/>
</dbReference>
<sequence length="233" mass="24647">MSDLLESVPLSAWPTAWTPQAVVFDLDGTLVNTEAEWVAVQDRYLAGHGARITEQERRDITGRAAEVVVLAIAAAVGKDPHVVGRELVDAHREGMRGKDGFATLPGALETVRAIAAKVPVAIASNSPRDMLDHKLAATGLDAVVDAHLAIEDVALPKPAPDMYLRAAQLLGAAPRDCLAVEDSEAGAQAAMAAGLNLIAVPSLPGQDPQAHLRLDSLEDPQLQTWIAGWESVR</sequence>
<dbReference type="Gene3D" id="3.40.50.1000">
    <property type="entry name" value="HAD superfamily/HAD-like"/>
    <property type="match status" value="1"/>
</dbReference>
<dbReference type="Pfam" id="PF00702">
    <property type="entry name" value="Hydrolase"/>
    <property type="match status" value="1"/>
</dbReference>
<dbReference type="InterPro" id="IPR036412">
    <property type="entry name" value="HAD-like_sf"/>
</dbReference>
<dbReference type="NCBIfam" id="TIGR01509">
    <property type="entry name" value="HAD-SF-IA-v3"/>
    <property type="match status" value="1"/>
</dbReference>
<dbReference type="InterPro" id="IPR051806">
    <property type="entry name" value="HAD-like_SPP"/>
</dbReference>
<dbReference type="InterPro" id="IPR023198">
    <property type="entry name" value="PGP-like_dom2"/>
</dbReference>
<evidence type="ECO:0000313" key="2">
    <source>
        <dbReference type="Proteomes" id="UP000023067"/>
    </source>
</evidence>